<feature type="compositionally biased region" description="Basic and acidic residues" evidence="1">
    <location>
        <begin position="417"/>
        <end position="431"/>
    </location>
</feature>
<evidence type="ECO:0000313" key="3">
    <source>
        <dbReference type="EMBL" id="THH00735.1"/>
    </source>
</evidence>
<sequence>MASFRHTHRHTHRPKSLPPPTVQRRAQMHTRRAQRRVSNACVLTPTPTYKGQNSSRAVYAGNRSNYRRKARTTRFTGRSISNDVPAARPLVGLSAPNAQPSVYVFFLFVIFLLLLFSYLSKKKSNLKFQTQKQRSQTSKDAVHPPVKVHTGLTIRLRGKDGPISMFKSSLGDPLDAVEAPTLGVKEEEPEYDVLVPDDKYFRNIMKTRPPAFEFVMRMFGPYGKPNYGRKRGELGVSALAPSSDKDSSLPPAFMKGLGGEGEERDEEMSAPEMGVGMEQSEMETGPDTEPEVEPEPEPEVREPSVHELEPDIVLEDYYHRSRRRGTRELSPFTIEGARAWSWSQVKEAVWIIKSYPGSHDNESDGEVEGERGRIEEKEGEGEIEGAVKQRGEDEAGVEVKVEEEAETSVNWDGGMEPDPKSKPVDTLRTETEGGVSENTNAFKNT</sequence>
<evidence type="ECO:0000313" key="4">
    <source>
        <dbReference type="Proteomes" id="UP000308199"/>
    </source>
</evidence>
<reference evidence="3 4" key="1">
    <citation type="submission" date="2019-02" db="EMBL/GenBank/DDBJ databases">
        <title>Genome sequencing of the rare red list fungi Phellinidium pouzarii.</title>
        <authorList>
            <person name="Buettner E."/>
            <person name="Kellner H."/>
        </authorList>
    </citation>
    <scope>NUCLEOTIDE SEQUENCE [LARGE SCALE GENOMIC DNA]</scope>
    <source>
        <strain evidence="3 4">DSM 108285</strain>
    </source>
</reference>
<proteinExistence type="predicted"/>
<feature type="compositionally biased region" description="Acidic residues" evidence="1">
    <location>
        <begin position="280"/>
        <end position="297"/>
    </location>
</feature>
<organism evidence="3 4">
    <name type="scientific">Phellinidium pouzarii</name>
    <dbReference type="NCBI Taxonomy" id="167371"/>
    <lineage>
        <taxon>Eukaryota</taxon>
        <taxon>Fungi</taxon>
        <taxon>Dikarya</taxon>
        <taxon>Basidiomycota</taxon>
        <taxon>Agaricomycotina</taxon>
        <taxon>Agaricomycetes</taxon>
        <taxon>Hymenochaetales</taxon>
        <taxon>Hymenochaetaceae</taxon>
        <taxon>Phellinidium</taxon>
    </lineage>
</organism>
<feature type="compositionally biased region" description="Acidic residues" evidence="1">
    <location>
        <begin position="260"/>
        <end position="269"/>
    </location>
</feature>
<feature type="compositionally biased region" description="Polar residues" evidence="1">
    <location>
        <begin position="436"/>
        <end position="445"/>
    </location>
</feature>
<protein>
    <submittedName>
        <fullName evidence="3">Uncharacterized protein</fullName>
    </submittedName>
</protein>
<gene>
    <name evidence="3" type="ORF">EW145_g7037</name>
</gene>
<evidence type="ECO:0000256" key="2">
    <source>
        <dbReference type="SAM" id="Phobius"/>
    </source>
</evidence>
<feature type="compositionally biased region" description="Basic residues" evidence="1">
    <location>
        <begin position="26"/>
        <end position="35"/>
    </location>
</feature>
<feature type="compositionally biased region" description="Basic and acidic residues" evidence="1">
    <location>
        <begin position="298"/>
        <end position="308"/>
    </location>
</feature>
<dbReference type="Proteomes" id="UP000308199">
    <property type="component" value="Unassembled WGS sequence"/>
</dbReference>
<feature type="transmembrane region" description="Helical" evidence="2">
    <location>
        <begin position="102"/>
        <end position="119"/>
    </location>
</feature>
<feature type="compositionally biased region" description="Basic residues" evidence="1">
    <location>
        <begin position="1"/>
        <end position="15"/>
    </location>
</feature>
<accession>A0A4S4KQ59</accession>
<comment type="caution">
    <text evidence="3">The sequence shown here is derived from an EMBL/GenBank/DDBJ whole genome shotgun (WGS) entry which is preliminary data.</text>
</comment>
<keyword evidence="4" id="KW-1185">Reference proteome</keyword>
<dbReference type="AlphaFoldDB" id="A0A4S4KQ59"/>
<feature type="region of interest" description="Disordered" evidence="1">
    <location>
        <begin position="1"/>
        <end position="38"/>
    </location>
</feature>
<feature type="region of interest" description="Disordered" evidence="1">
    <location>
        <begin position="355"/>
        <end position="445"/>
    </location>
</feature>
<name>A0A4S4KQ59_9AGAM</name>
<keyword evidence="2" id="KW-0472">Membrane</keyword>
<dbReference type="OrthoDB" id="3268830at2759"/>
<dbReference type="EMBL" id="SGPK01000621">
    <property type="protein sequence ID" value="THH00735.1"/>
    <property type="molecule type" value="Genomic_DNA"/>
</dbReference>
<feature type="region of interest" description="Disordered" evidence="1">
    <location>
        <begin position="238"/>
        <end position="308"/>
    </location>
</feature>
<evidence type="ECO:0000256" key="1">
    <source>
        <dbReference type="SAM" id="MobiDB-lite"/>
    </source>
</evidence>
<keyword evidence="2" id="KW-0812">Transmembrane</keyword>
<keyword evidence="2" id="KW-1133">Transmembrane helix</keyword>
<feature type="compositionally biased region" description="Basic and acidic residues" evidence="1">
    <location>
        <begin position="385"/>
        <end position="402"/>
    </location>
</feature>